<dbReference type="CDD" id="cd05013">
    <property type="entry name" value="SIS_RpiR"/>
    <property type="match status" value="1"/>
</dbReference>
<reference evidence="6 7" key="1">
    <citation type="submission" date="2019-03" db="EMBL/GenBank/DDBJ databases">
        <title>Diversity of the mouse oral microbiome.</title>
        <authorList>
            <person name="Joseph S."/>
            <person name="Aduse-Opoku J."/>
            <person name="Curtis M."/>
            <person name="Wade W."/>
            <person name="Hashim A."/>
        </authorList>
    </citation>
    <scope>NUCLEOTIDE SEQUENCE [LARGE SCALE GENOMIC DNA]</scope>
    <source>
        <strain evidence="6 7">P1012</strain>
    </source>
</reference>
<protein>
    <submittedName>
        <fullName evidence="6">MurR/RpiR family transcriptional regulator</fullName>
    </submittedName>
</protein>
<dbReference type="Gene3D" id="3.40.50.10490">
    <property type="entry name" value="Glucose-6-phosphate isomerase like protein, domain 1"/>
    <property type="match status" value="1"/>
</dbReference>
<evidence type="ECO:0000259" key="5">
    <source>
        <dbReference type="PROSITE" id="PS51464"/>
    </source>
</evidence>
<name>A0A4Y9FKX9_9MICO</name>
<dbReference type="SUPFAM" id="SSF53697">
    <property type="entry name" value="SIS domain"/>
    <property type="match status" value="1"/>
</dbReference>
<organism evidence="6 7">
    <name type="scientific">Microbacterium paludicola</name>
    <dbReference type="NCBI Taxonomy" id="300019"/>
    <lineage>
        <taxon>Bacteria</taxon>
        <taxon>Bacillati</taxon>
        <taxon>Actinomycetota</taxon>
        <taxon>Actinomycetes</taxon>
        <taxon>Micrococcales</taxon>
        <taxon>Microbacteriaceae</taxon>
        <taxon>Microbacterium</taxon>
    </lineage>
</organism>
<evidence type="ECO:0000313" key="6">
    <source>
        <dbReference type="EMBL" id="TFU29706.1"/>
    </source>
</evidence>
<dbReference type="Pfam" id="PF01418">
    <property type="entry name" value="HTH_6"/>
    <property type="match status" value="1"/>
</dbReference>
<dbReference type="EMBL" id="SPQB01000085">
    <property type="protein sequence ID" value="TFU29706.1"/>
    <property type="molecule type" value="Genomic_DNA"/>
</dbReference>
<dbReference type="OrthoDB" id="3770404at2"/>
<dbReference type="PROSITE" id="PS51464">
    <property type="entry name" value="SIS"/>
    <property type="match status" value="1"/>
</dbReference>
<dbReference type="GO" id="GO:1901135">
    <property type="term" value="P:carbohydrate derivative metabolic process"/>
    <property type="evidence" value="ECO:0007669"/>
    <property type="project" value="InterPro"/>
</dbReference>
<dbReference type="PROSITE" id="PS51071">
    <property type="entry name" value="HTH_RPIR"/>
    <property type="match status" value="1"/>
</dbReference>
<dbReference type="InterPro" id="IPR000281">
    <property type="entry name" value="HTH_RpiR"/>
</dbReference>
<evidence type="ECO:0000256" key="2">
    <source>
        <dbReference type="ARBA" id="ARBA00023125"/>
    </source>
</evidence>
<dbReference type="SUPFAM" id="SSF46689">
    <property type="entry name" value="Homeodomain-like"/>
    <property type="match status" value="1"/>
</dbReference>
<evidence type="ECO:0000313" key="7">
    <source>
        <dbReference type="Proteomes" id="UP000298358"/>
    </source>
</evidence>
<dbReference type="InterPro" id="IPR047640">
    <property type="entry name" value="RpiR-like"/>
</dbReference>
<evidence type="ECO:0000256" key="3">
    <source>
        <dbReference type="ARBA" id="ARBA00023163"/>
    </source>
</evidence>
<dbReference type="GO" id="GO:0003677">
    <property type="term" value="F:DNA binding"/>
    <property type="evidence" value="ECO:0007669"/>
    <property type="project" value="UniProtKB-KW"/>
</dbReference>
<feature type="domain" description="HTH rpiR-type" evidence="4">
    <location>
        <begin position="1"/>
        <end position="57"/>
    </location>
</feature>
<keyword evidence="3" id="KW-0804">Transcription</keyword>
<dbReference type="Proteomes" id="UP000298358">
    <property type="component" value="Unassembled WGS sequence"/>
</dbReference>
<accession>A0A4Y9FKX9</accession>
<dbReference type="InterPro" id="IPR035472">
    <property type="entry name" value="RpiR-like_SIS"/>
</dbReference>
<dbReference type="GO" id="GO:0097367">
    <property type="term" value="F:carbohydrate derivative binding"/>
    <property type="evidence" value="ECO:0007669"/>
    <property type="project" value="InterPro"/>
</dbReference>
<dbReference type="InterPro" id="IPR001347">
    <property type="entry name" value="SIS_dom"/>
</dbReference>
<feature type="domain" description="SIS" evidence="5">
    <location>
        <begin position="98"/>
        <end position="238"/>
    </location>
</feature>
<comment type="caution">
    <text evidence="6">The sequence shown here is derived from an EMBL/GenBank/DDBJ whole genome shotgun (WGS) entry which is preliminary data.</text>
</comment>
<dbReference type="InterPro" id="IPR036388">
    <property type="entry name" value="WH-like_DNA-bd_sf"/>
</dbReference>
<keyword evidence="7" id="KW-1185">Reference proteome</keyword>
<gene>
    <name evidence="6" type="ORF">E4U02_15495</name>
</gene>
<sequence length="256" mass="26847">MANVVLTNPAGVLHMTVSELARVSRSSVGSVVRFCQDLGLKGYQEFKLQLASEIPVGEESGVSHTETSGSIVSEVFQSTARAISEGEASIDPNEFQRAVSVLDKADRILLVASGQSSPIALDTALRFRSVGLEVNHPGDPVSQHIASSMLGPGDACLAISHTGRTKATVAAAESARESGAAVVSVTSFYRSPLVAASTVALVAGSGETRFQIEAMMSRFVHLAVLDALYSAITAENPERTLKGAARAAQAEEMFRD</sequence>
<keyword evidence="2" id="KW-0238">DNA-binding</keyword>
<dbReference type="PANTHER" id="PTHR30514:SF1">
    <property type="entry name" value="HTH-TYPE TRANSCRIPTIONAL REGULATOR HEXR-RELATED"/>
    <property type="match status" value="1"/>
</dbReference>
<dbReference type="Gene3D" id="1.10.10.10">
    <property type="entry name" value="Winged helix-like DNA-binding domain superfamily/Winged helix DNA-binding domain"/>
    <property type="match status" value="1"/>
</dbReference>
<dbReference type="InterPro" id="IPR046348">
    <property type="entry name" value="SIS_dom_sf"/>
</dbReference>
<dbReference type="PANTHER" id="PTHR30514">
    <property type="entry name" value="GLUCOKINASE"/>
    <property type="match status" value="1"/>
</dbReference>
<proteinExistence type="predicted"/>
<dbReference type="GO" id="GO:0003700">
    <property type="term" value="F:DNA-binding transcription factor activity"/>
    <property type="evidence" value="ECO:0007669"/>
    <property type="project" value="InterPro"/>
</dbReference>
<evidence type="ECO:0000259" key="4">
    <source>
        <dbReference type="PROSITE" id="PS51071"/>
    </source>
</evidence>
<evidence type="ECO:0000256" key="1">
    <source>
        <dbReference type="ARBA" id="ARBA00023015"/>
    </source>
</evidence>
<dbReference type="Pfam" id="PF01380">
    <property type="entry name" value="SIS"/>
    <property type="match status" value="1"/>
</dbReference>
<keyword evidence="1" id="KW-0805">Transcription regulation</keyword>
<dbReference type="AlphaFoldDB" id="A0A4Y9FKX9"/>
<dbReference type="InterPro" id="IPR009057">
    <property type="entry name" value="Homeodomain-like_sf"/>
</dbReference>